<organism evidence="1 2">
    <name type="scientific">Saccharopolyspora taberi</name>
    <dbReference type="NCBI Taxonomy" id="60895"/>
    <lineage>
        <taxon>Bacteria</taxon>
        <taxon>Bacillati</taxon>
        <taxon>Actinomycetota</taxon>
        <taxon>Actinomycetes</taxon>
        <taxon>Pseudonocardiales</taxon>
        <taxon>Pseudonocardiaceae</taxon>
        <taxon>Saccharopolyspora</taxon>
    </lineage>
</organism>
<dbReference type="Proteomes" id="UP001500979">
    <property type="component" value="Unassembled WGS sequence"/>
</dbReference>
<evidence type="ECO:0000313" key="2">
    <source>
        <dbReference type="Proteomes" id="UP001500979"/>
    </source>
</evidence>
<comment type="caution">
    <text evidence="1">The sequence shown here is derived from an EMBL/GenBank/DDBJ whole genome shotgun (WGS) entry which is preliminary data.</text>
</comment>
<proteinExistence type="predicted"/>
<dbReference type="RefSeq" id="WP_344677403.1">
    <property type="nucleotide sequence ID" value="NZ_BAAAUX010000001.1"/>
</dbReference>
<reference evidence="1 2" key="1">
    <citation type="journal article" date="2019" name="Int. J. Syst. Evol. Microbiol.">
        <title>The Global Catalogue of Microorganisms (GCM) 10K type strain sequencing project: providing services to taxonomists for standard genome sequencing and annotation.</title>
        <authorList>
            <consortium name="The Broad Institute Genomics Platform"/>
            <consortium name="The Broad Institute Genome Sequencing Center for Infectious Disease"/>
            <person name="Wu L."/>
            <person name="Ma J."/>
        </authorList>
    </citation>
    <scope>NUCLEOTIDE SEQUENCE [LARGE SCALE GENOMIC DNA]</scope>
    <source>
        <strain evidence="1 2">JCM 9383</strain>
    </source>
</reference>
<evidence type="ECO:0000313" key="1">
    <source>
        <dbReference type="EMBL" id="GAA2773970.1"/>
    </source>
</evidence>
<dbReference type="EMBL" id="BAAAUX010000001">
    <property type="protein sequence ID" value="GAA2773970.1"/>
    <property type="molecule type" value="Genomic_DNA"/>
</dbReference>
<protein>
    <submittedName>
        <fullName evidence="1">Uncharacterized protein</fullName>
    </submittedName>
</protein>
<name>A0ABN3V0Y9_9PSEU</name>
<sequence>MAFPESVPDFIRRAADRLDSPTENTPTNHGVTAEWLRTAADRWDAGEETNGHAMERASFILQEGYVQVHVEL</sequence>
<gene>
    <name evidence="1" type="ORF">GCM10010470_02220</name>
</gene>
<keyword evidence="2" id="KW-1185">Reference proteome</keyword>
<accession>A0ABN3V0Y9</accession>